<organism evidence="2 3">
    <name type="scientific">Paraphoma chrysanthemicola</name>
    <dbReference type="NCBI Taxonomy" id="798071"/>
    <lineage>
        <taxon>Eukaryota</taxon>
        <taxon>Fungi</taxon>
        <taxon>Dikarya</taxon>
        <taxon>Ascomycota</taxon>
        <taxon>Pezizomycotina</taxon>
        <taxon>Dothideomycetes</taxon>
        <taxon>Pleosporomycetidae</taxon>
        <taxon>Pleosporales</taxon>
        <taxon>Pleosporineae</taxon>
        <taxon>Phaeosphaeriaceae</taxon>
        <taxon>Paraphoma</taxon>
    </lineage>
</organism>
<gene>
    <name evidence="2" type="ORF">FB567DRAFT_588074</name>
</gene>
<dbReference type="Proteomes" id="UP000813461">
    <property type="component" value="Unassembled WGS sequence"/>
</dbReference>
<feature type="compositionally biased region" description="Polar residues" evidence="1">
    <location>
        <begin position="98"/>
        <end position="110"/>
    </location>
</feature>
<feature type="compositionally biased region" description="Low complexity" evidence="1">
    <location>
        <begin position="125"/>
        <end position="136"/>
    </location>
</feature>
<feature type="compositionally biased region" description="Polar residues" evidence="1">
    <location>
        <begin position="35"/>
        <end position="46"/>
    </location>
</feature>
<evidence type="ECO:0000256" key="1">
    <source>
        <dbReference type="SAM" id="MobiDB-lite"/>
    </source>
</evidence>
<feature type="compositionally biased region" description="Polar residues" evidence="1">
    <location>
        <begin position="62"/>
        <end position="76"/>
    </location>
</feature>
<dbReference type="OrthoDB" id="3753068at2759"/>
<name>A0A8K0RIN9_9PLEO</name>
<sequence length="306" mass="33949">MQSNRSSRTPSQRSTTGRGSQMQAPLATHRVEPQFASSSGRPSQMQIEIYGQNDTEPPRSSRAPTSRYDTGRSSVRPQGGLSRINEDDSSYGGGTSRYVPTNSVAPSSRYDQAAPSIFVSPPSQSNRSTYTGSTSRRSVRDVPQSSAPMATHIVAPRTSGKSIIVYPGEPHHFGSSTDRSTGEILCTLCRCRTPGLHKDAYTMLSSPRGNDINGQPIDWQEAKRRMLDHYRRDQITHAEEVAAIPHVFDGPTAEHMLETERDLVEGCRRGYDIVVNVEQNMTDWFNEDGHAKPHITEEGLKTNRRF</sequence>
<feature type="compositionally biased region" description="Low complexity" evidence="1">
    <location>
        <begin position="1"/>
        <end position="20"/>
    </location>
</feature>
<accession>A0A8K0RIN9</accession>
<evidence type="ECO:0000313" key="2">
    <source>
        <dbReference type="EMBL" id="KAH7093651.1"/>
    </source>
</evidence>
<feature type="region of interest" description="Disordered" evidence="1">
    <location>
        <begin position="1"/>
        <end position="145"/>
    </location>
</feature>
<keyword evidence="3" id="KW-1185">Reference proteome</keyword>
<proteinExistence type="predicted"/>
<evidence type="ECO:0000313" key="3">
    <source>
        <dbReference type="Proteomes" id="UP000813461"/>
    </source>
</evidence>
<protein>
    <submittedName>
        <fullName evidence="2">Uncharacterized protein</fullName>
    </submittedName>
</protein>
<dbReference type="EMBL" id="JAGMVJ010000002">
    <property type="protein sequence ID" value="KAH7093651.1"/>
    <property type="molecule type" value="Genomic_DNA"/>
</dbReference>
<comment type="caution">
    <text evidence="2">The sequence shown here is derived from an EMBL/GenBank/DDBJ whole genome shotgun (WGS) entry which is preliminary data.</text>
</comment>
<reference evidence="2" key="1">
    <citation type="journal article" date="2021" name="Nat. Commun.">
        <title>Genetic determinants of endophytism in the Arabidopsis root mycobiome.</title>
        <authorList>
            <person name="Mesny F."/>
            <person name="Miyauchi S."/>
            <person name="Thiergart T."/>
            <person name="Pickel B."/>
            <person name="Atanasova L."/>
            <person name="Karlsson M."/>
            <person name="Huettel B."/>
            <person name="Barry K.W."/>
            <person name="Haridas S."/>
            <person name="Chen C."/>
            <person name="Bauer D."/>
            <person name="Andreopoulos W."/>
            <person name="Pangilinan J."/>
            <person name="LaButti K."/>
            <person name="Riley R."/>
            <person name="Lipzen A."/>
            <person name="Clum A."/>
            <person name="Drula E."/>
            <person name="Henrissat B."/>
            <person name="Kohler A."/>
            <person name="Grigoriev I.V."/>
            <person name="Martin F.M."/>
            <person name="Hacquard S."/>
        </authorList>
    </citation>
    <scope>NUCLEOTIDE SEQUENCE</scope>
    <source>
        <strain evidence="2">MPI-SDFR-AT-0120</strain>
    </source>
</reference>
<dbReference type="AlphaFoldDB" id="A0A8K0RIN9"/>